<feature type="domain" description="Glycosyl transferase family 1" evidence="2">
    <location>
        <begin position="153"/>
        <end position="316"/>
    </location>
</feature>
<dbReference type="InterPro" id="IPR028098">
    <property type="entry name" value="Glyco_trans_4-like_N"/>
</dbReference>
<dbReference type="RefSeq" id="WP_013655656.1">
    <property type="nucleotide sequence ID" value="NC_015275.1"/>
</dbReference>
<protein>
    <submittedName>
        <fullName evidence="4">Glycosyl transferase group 1</fullName>
    </submittedName>
</protein>
<keyword evidence="1 4" id="KW-0808">Transferase</keyword>
<dbReference type="STRING" id="642492.Clole_0621"/>
<dbReference type="Gene3D" id="3.40.50.2000">
    <property type="entry name" value="Glycogen Phosphorylase B"/>
    <property type="match status" value="2"/>
</dbReference>
<evidence type="ECO:0000256" key="1">
    <source>
        <dbReference type="ARBA" id="ARBA00022679"/>
    </source>
</evidence>
<evidence type="ECO:0000313" key="5">
    <source>
        <dbReference type="Proteomes" id="UP000008467"/>
    </source>
</evidence>
<dbReference type="PANTHER" id="PTHR46401:SF2">
    <property type="entry name" value="GLYCOSYLTRANSFERASE WBBK-RELATED"/>
    <property type="match status" value="1"/>
</dbReference>
<dbReference type="eggNOG" id="COG0438">
    <property type="taxonomic scope" value="Bacteria"/>
</dbReference>
<dbReference type="Pfam" id="PF13439">
    <property type="entry name" value="Glyco_transf_4"/>
    <property type="match status" value="1"/>
</dbReference>
<name>F2JN13_CELLD</name>
<evidence type="ECO:0000313" key="4">
    <source>
        <dbReference type="EMBL" id="ADZ82355.1"/>
    </source>
</evidence>
<accession>F2JN13</accession>
<dbReference type="PANTHER" id="PTHR46401">
    <property type="entry name" value="GLYCOSYLTRANSFERASE WBBK-RELATED"/>
    <property type="match status" value="1"/>
</dbReference>
<dbReference type="AlphaFoldDB" id="F2JN13"/>
<gene>
    <name evidence="4" type="ordered locus">Clole_0621</name>
</gene>
<dbReference type="Proteomes" id="UP000008467">
    <property type="component" value="Chromosome"/>
</dbReference>
<dbReference type="EMBL" id="CP002582">
    <property type="protein sequence ID" value="ADZ82355.1"/>
    <property type="molecule type" value="Genomic_DNA"/>
</dbReference>
<feature type="domain" description="Glycosyltransferase subfamily 4-like N-terminal" evidence="3">
    <location>
        <begin position="47"/>
        <end position="142"/>
    </location>
</feature>
<dbReference type="InterPro" id="IPR001296">
    <property type="entry name" value="Glyco_trans_1"/>
</dbReference>
<organism evidence="4 5">
    <name type="scientific">Cellulosilyticum lentocellum (strain ATCC 49066 / DSM 5427 / NCIMB 11756 / RHM5)</name>
    <name type="common">Clostridium lentocellum</name>
    <dbReference type="NCBI Taxonomy" id="642492"/>
    <lineage>
        <taxon>Bacteria</taxon>
        <taxon>Bacillati</taxon>
        <taxon>Bacillota</taxon>
        <taxon>Clostridia</taxon>
        <taxon>Lachnospirales</taxon>
        <taxon>Cellulosilyticaceae</taxon>
        <taxon>Cellulosilyticum</taxon>
    </lineage>
</organism>
<proteinExistence type="predicted"/>
<sequence length="354" mass="40837">MPTINMLSAADKVKGQGVGSAYLEQLDLVQNGLGEEYTIEVNKVKCADIMHYHTINLPYYLSLPFAKARKSVTVGAVHFLPETVDGSIKLPHIATHVFYKYIIEFYKSMDYLVTVNPNFIDKLEAYGIPRNKIAYIPNFVSKEKFYKMNELQKKELRKAYNIPQDKFVVLCAGQLQLRKGVFEFVEIAKAMPEVEFIWVGGFSFGNITSGYKEVKELLDNPPKNVRFLGIVERDKMNELYNIADLMFLPSYSELFPMIILEAMNCNTPILLRDLDIYPNILFDYYMKGNTNEEFIGHIQRLKNDIAYKEKYIAKSKEGSEFYSREHILSMWQEFYAEILCANKKILLAGGEFTT</sequence>
<evidence type="ECO:0000259" key="2">
    <source>
        <dbReference type="Pfam" id="PF00534"/>
    </source>
</evidence>
<dbReference type="HOGENOM" id="CLU_055069_1_0_9"/>
<evidence type="ECO:0000259" key="3">
    <source>
        <dbReference type="Pfam" id="PF13439"/>
    </source>
</evidence>
<dbReference type="KEGG" id="cle:Clole_0621"/>
<dbReference type="SUPFAM" id="SSF53756">
    <property type="entry name" value="UDP-Glycosyltransferase/glycogen phosphorylase"/>
    <property type="match status" value="1"/>
</dbReference>
<dbReference type="GO" id="GO:0016757">
    <property type="term" value="F:glycosyltransferase activity"/>
    <property type="evidence" value="ECO:0007669"/>
    <property type="project" value="InterPro"/>
</dbReference>
<dbReference type="CDD" id="cd03801">
    <property type="entry name" value="GT4_PimA-like"/>
    <property type="match status" value="1"/>
</dbReference>
<reference evidence="4 5" key="1">
    <citation type="journal article" date="2011" name="J. Bacteriol.">
        <title>Complete genome sequence of the cellulose-degrading bacterium Cellulosilyticum lentocellum.</title>
        <authorList>
            <consortium name="US DOE Joint Genome Institute"/>
            <person name="Miller D.A."/>
            <person name="Suen G."/>
            <person name="Bruce D."/>
            <person name="Copeland A."/>
            <person name="Cheng J.F."/>
            <person name="Detter C."/>
            <person name="Goodwin L.A."/>
            <person name="Han C.S."/>
            <person name="Hauser L.J."/>
            <person name="Land M.L."/>
            <person name="Lapidus A."/>
            <person name="Lucas S."/>
            <person name="Meincke L."/>
            <person name="Pitluck S."/>
            <person name="Tapia R."/>
            <person name="Teshima H."/>
            <person name="Woyke T."/>
            <person name="Fox B.G."/>
            <person name="Angert E.R."/>
            <person name="Currie C.R."/>
        </authorList>
    </citation>
    <scope>NUCLEOTIDE SEQUENCE [LARGE SCALE GENOMIC DNA]</scope>
    <source>
        <strain evidence="5">ATCC 49066 / DSM 5427 / NCIMB 11756 / RHM5</strain>
    </source>
</reference>
<dbReference type="Pfam" id="PF00534">
    <property type="entry name" value="Glycos_transf_1"/>
    <property type="match status" value="1"/>
</dbReference>
<keyword evidence="5" id="KW-1185">Reference proteome</keyword>